<reference evidence="3" key="1">
    <citation type="submission" date="2023-07" db="EMBL/GenBank/DDBJ databases">
        <title>A draft genome of Kazachstania heterogenica Y-27499.</title>
        <authorList>
            <person name="Donic C."/>
            <person name="Kralova J.S."/>
            <person name="Fidel L."/>
            <person name="Ben-Dor S."/>
            <person name="Jung S."/>
        </authorList>
    </citation>
    <scope>NUCLEOTIDE SEQUENCE [LARGE SCALE GENOMIC DNA]</scope>
    <source>
        <strain evidence="3">Y27499</strain>
    </source>
</reference>
<feature type="region of interest" description="Disordered" evidence="1">
    <location>
        <begin position="314"/>
        <end position="337"/>
    </location>
</feature>
<evidence type="ECO:0008006" key="4">
    <source>
        <dbReference type="Google" id="ProtNLM"/>
    </source>
</evidence>
<proteinExistence type="predicted"/>
<dbReference type="Pfam" id="PF05508">
    <property type="entry name" value="Ran-binding"/>
    <property type="match status" value="1"/>
</dbReference>
<dbReference type="PANTHER" id="PTHR31010">
    <property type="entry name" value="RAN-SPECIFIC GTPASE-ACTIVATING PROTEIN 30-RELATED"/>
    <property type="match status" value="1"/>
</dbReference>
<evidence type="ECO:0000313" key="3">
    <source>
        <dbReference type="Proteomes" id="UP001306508"/>
    </source>
</evidence>
<evidence type="ECO:0000313" key="2">
    <source>
        <dbReference type="EMBL" id="KAK5773722.1"/>
    </source>
</evidence>
<accession>A0AAN7WLA0</accession>
<dbReference type="GO" id="GO:0005737">
    <property type="term" value="C:cytoplasm"/>
    <property type="evidence" value="ECO:0007669"/>
    <property type="project" value="TreeGrafter"/>
</dbReference>
<gene>
    <name evidence="2" type="ORF">RI543_005033</name>
</gene>
<dbReference type="Proteomes" id="UP001306508">
    <property type="component" value="Unassembled WGS sequence"/>
</dbReference>
<dbReference type="GO" id="GO:0005634">
    <property type="term" value="C:nucleus"/>
    <property type="evidence" value="ECO:0007669"/>
    <property type="project" value="TreeGrafter"/>
</dbReference>
<dbReference type="InterPro" id="IPR008812">
    <property type="entry name" value="Ran_GTP-bd-rel"/>
</dbReference>
<name>A0AAN7WLA0_9SACH</name>
<keyword evidence="3" id="KW-1185">Reference proteome</keyword>
<evidence type="ECO:0000256" key="1">
    <source>
        <dbReference type="SAM" id="MobiDB-lite"/>
    </source>
</evidence>
<feature type="compositionally biased region" description="Acidic residues" evidence="1">
    <location>
        <begin position="314"/>
        <end position="336"/>
    </location>
</feature>
<dbReference type="GO" id="GO:0030695">
    <property type="term" value="F:GTPase regulator activity"/>
    <property type="evidence" value="ECO:0007669"/>
    <property type="project" value="TreeGrafter"/>
</dbReference>
<dbReference type="EMBL" id="JAWIZZ010000071">
    <property type="protein sequence ID" value="KAK5773722.1"/>
    <property type="molecule type" value="Genomic_DNA"/>
</dbReference>
<organism evidence="2 3">
    <name type="scientific">Arxiozyma heterogenica</name>
    <dbReference type="NCBI Taxonomy" id="278026"/>
    <lineage>
        <taxon>Eukaryota</taxon>
        <taxon>Fungi</taxon>
        <taxon>Dikarya</taxon>
        <taxon>Ascomycota</taxon>
        <taxon>Saccharomycotina</taxon>
        <taxon>Saccharomycetes</taxon>
        <taxon>Saccharomycetales</taxon>
        <taxon>Saccharomycetaceae</taxon>
        <taxon>Arxiozyma</taxon>
    </lineage>
</organism>
<comment type="caution">
    <text evidence="2">The sequence shown here is derived from an EMBL/GenBank/DDBJ whole genome shotgun (WGS) entry which is preliminary data.</text>
</comment>
<protein>
    <recommendedName>
        <fullName evidence="4">Ran-specific GTPase-activating protein 30</fullName>
    </recommendedName>
</protein>
<sequence length="422" mass="48134">MDEFLAKAGSQAVSFAIKSGISIASSYAIKSVSKFIVQIPQEDANKLEILRSQLETRIEIVSFALDLIKLVASKGNTNLQYTLNLTKGLRRDIDEFDNKVNELFEDIQENSTNKKLHSVKIKSLETYMTNLLKQIENVTPFINLSLTTSGTNLSSTLSKKISPSLLLNASNYIVENNKVYKVNPNVGPSFEVTLYTIFYNSSNIDNPIIWKETMKRANLVIKRINTSKIGEYNYIITIKQDFNDGRYHNEDEFQDHEFVLKIEQIKKLVFNVSGRLLKLEENDSPVLILKTESDAISDGNQLIKWYALGGYDEPELPDSENEEQEEVEKEEEEEDQNNVVDQFKDALDTCISNQLPASRSIALLEYIIRLLSLQHDDEKSLLEITDERLSIYLNDENAYSKVKEKQVDVHEIINALKNMNLG</sequence>
<dbReference type="PANTHER" id="PTHR31010:SF2">
    <property type="entry name" value="RAN-SPECIFIC GTPASE-ACTIVATING PROTEIN 30"/>
    <property type="match status" value="1"/>
</dbReference>
<dbReference type="AlphaFoldDB" id="A0AAN7WLA0"/>